<organism evidence="1 2">
    <name type="scientific">Thalassotalea insulae</name>
    <dbReference type="NCBI Taxonomy" id="2056778"/>
    <lineage>
        <taxon>Bacteria</taxon>
        <taxon>Pseudomonadati</taxon>
        <taxon>Pseudomonadota</taxon>
        <taxon>Gammaproteobacteria</taxon>
        <taxon>Alteromonadales</taxon>
        <taxon>Colwelliaceae</taxon>
        <taxon>Thalassotalea</taxon>
    </lineage>
</organism>
<dbReference type="Proteomes" id="UP001157186">
    <property type="component" value="Unassembled WGS sequence"/>
</dbReference>
<comment type="caution">
    <text evidence="1">The sequence shown here is derived from an EMBL/GenBank/DDBJ whole genome shotgun (WGS) entry which is preliminary data.</text>
</comment>
<name>A0ABQ6GZ77_9GAMM</name>
<proteinExistence type="predicted"/>
<keyword evidence="2" id="KW-1185">Reference proteome</keyword>
<dbReference type="EMBL" id="BSST01000001">
    <property type="protein sequence ID" value="GLX79521.1"/>
    <property type="molecule type" value="Genomic_DNA"/>
</dbReference>
<sequence length="41" mass="4456">MVLCSRKALSTSILVGKAIILWKVAAVLAELNVFEFSCDES</sequence>
<gene>
    <name evidence="1" type="ORF">tinsulaeT_28610</name>
</gene>
<protein>
    <submittedName>
        <fullName evidence="1">Uncharacterized protein</fullName>
    </submittedName>
</protein>
<evidence type="ECO:0000313" key="1">
    <source>
        <dbReference type="EMBL" id="GLX79521.1"/>
    </source>
</evidence>
<reference evidence="1 2" key="1">
    <citation type="submission" date="2023-03" db="EMBL/GenBank/DDBJ databases">
        <title>Draft genome sequence of Thalassotalea insulae KCTC 62186T.</title>
        <authorList>
            <person name="Sawabe T."/>
        </authorList>
    </citation>
    <scope>NUCLEOTIDE SEQUENCE [LARGE SCALE GENOMIC DNA]</scope>
    <source>
        <strain evidence="1 2">KCTC 62186</strain>
    </source>
</reference>
<evidence type="ECO:0000313" key="2">
    <source>
        <dbReference type="Proteomes" id="UP001157186"/>
    </source>
</evidence>
<accession>A0ABQ6GZ77</accession>